<dbReference type="InterPro" id="IPR015943">
    <property type="entry name" value="WD40/YVTN_repeat-like_dom_sf"/>
</dbReference>
<dbReference type="STRING" id="1123014.SAMN02745746_03408"/>
<dbReference type="PANTHER" id="PTHR47197:SF3">
    <property type="entry name" value="DIHYDRO-HEME D1 DEHYDROGENASE"/>
    <property type="match status" value="1"/>
</dbReference>
<dbReference type="RefSeq" id="WP_085277497.1">
    <property type="nucleotide sequence ID" value="NZ_FXAG01000022.1"/>
</dbReference>
<evidence type="ECO:0000256" key="1">
    <source>
        <dbReference type="ARBA" id="ARBA00022729"/>
    </source>
</evidence>
<evidence type="ECO:0000313" key="5">
    <source>
        <dbReference type="Proteomes" id="UP000192920"/>
    </source>
</evidence>
<dbReference type="Pfam" id="PF21783">
    <property type="entry name" value="YNCE"/>
    <property type="match status" value="1"/>
</dbReference>
<feature type="domain" description="YNCE-like beta-propeller" evidence="3">
    <location>
        <begin position="146"/>
        <end position="265"/>
    </location>
</feature>
<evidence type="ECO:0000259" key="3">
    <source>
        <dbReference type="Pfam" id="PF21783"/>
    </source>
</evidence>
<dbReference type="Gene3D" id="2.130.10.10">
    <property type="entry name" value="YVTN repeat-like/Quinoprotein amine dehydrogenase"/>
    <property type="match status" value="2"/>
</dbReference>
<keyword evidence="1 2" id="KW-0732">Signal</keyword>
<feature type="chain" id="PRO_5012757401" evidence="2">
    <location>
        <begin position="23"/>
        <end position="325"/>
    </location>
</feature>
<dbReference type="InterPro" id="IPR048433">
    <property type="entry name" value="YNCE-like_beta-prop"/>
</dbReference>
<evidence type="ECO:0000313" key="4">
    <source>
        <dbReference type="EMBL" id="SMF46067.1"/>
    </source>
</evidence>
<evidence type="ECO:0000256" key="2">
    <source>
        <dbReference type="SAM" id="SignalP"/>
    </source>
</evidence>
<dbReference type="PANTHER" id="PTHR47197">
    <property type="entry name" value="PROTEIN NIRF"/>
    <property type="match status" value="1"/>
</dbReference>
<dbReference type="SUPFAM" id="SSF51004">
    <property type="entry name" value="C-terminal (heme d1) domain of cytochrome cd1-nitrite reductase"/>
    <property type="match status" value="1"/>
</dbReference>
<sequence length="325" mass="34725">MPQEKKPYAVLAALLLTGLAHAAPAFDGQIRNNTLAVNPAETLALAAKSDSDKVYVYDLRSGKMRQALEGFISPRNILFSPDGQSFYISDSTKGTIEKWDSASLTRSASMAVGPGAFGTTLSRDGSRLFVNNQATSTVTAFDPATLQPLAIMTGFAQPRQGIKLSADDKALFVTNFLGDKISVVDPTGYKTLAEIGGFNKIRAIAISHDGKTLYAANSGSDTLAEVDVEGRYVRRNVKVGSDPYGAALRPDGRFLYSGNLKGNSMTIVSLPDFKVAGEIGGLRGPRQAISFSHDSRKAWVLNEDVSIAEVDLTARRVTRTLTPGS</sequence>
<keyword evidence="5" id="KW-1185">Reference proteome</keyword>
<dbReference type="InterPro" id="IPR051200">
    <property type="entry name" value="Host-pathogen_enzymatic-act"/>
</dbReference>
<dbReference type="InterPro" id="IPR011048">
    <property type="entry name" value="Haem_d1_sf"/>
</dbReference>
<reference evidence="5" key="1">
    <citation type="submission" date="2017-04" db="EMBL/GenBank/DDBJ databases">
        <authorList>
            <person name="Varghese N."/>
            <person name="Submissions S."/>
        </authorList>
    </citation>
    <scope>NUCLEOTIDE SEQUENCE [LARGE SCALE GENOMIC DNA]</scope>
    <source>
        <strain evidence="5">DSM 22618</strain>
    </source>
</reference>
<proteinExistence type="predicted"/>
<dbReference type="InterPro" id="IPR011964">
    <property type="entry name" value="YVTN_b-propeller_repeat"/>
</dbReference>
<dbReference type="NCBIfam" id="TIGR02276">
    <property type="entry name" value="beta_rpt_yvtn"/>
    <property type="match status" value="1"/>
</dbReference>
<feature type="signal peptide" evidence="2">
    <location>
        <begin position="1"/>
        <end position="22"/>
    </location>
</feature>
<gene>
    <name evidence="4" type="ORF">SAMN02745746_03408</name>
</gene>
<dbReference type="EMBL" id="FXAG01000022">
    <property type="protein sequence ID" value="SMF46067.1"/>
    <property type="molecule type" value="Genomic_DNA"/>
</dbReference>
<dbReference type="Proteomes" id="UP000192920">
    <property type="component" value="Unassembled WGS sequence"/>
</dbReference>
<name>A0A1Y6CAV8_9NEIS</name>
<protein>
    <submittedName>
        <fullName evidence="4">40-residue YVTN family beta-propeller repeat-containing protein</fullName>
    </submittedName>
</protein>
<organism evidence="4 5">
    <name type="scientific">Pseudogulbenkiania subflava DSM 22618</name>
    <dbReference type="NCBI Taxonomy" id="1123014"/>
    <lineage>
        <taxon>Bacteria</taxon>
        <taxon>Pseudomonadati</taxon>
        <taxon>Pseudomonadota</taxon>
        <taxon>Betaproteobacteria</taxon>
        <taxon>Neisseriales</taxon>
        <taxon>Chromobacteriaceae</taxon>
        <taxon>Pseudogulbenkiania</taxon>
    </lineage>
</organism>
<accession>A0A1Y6CAV8</accession>
<dbReference type="AlphaFoldDB" id="A0A1Y6CAV8"/>